<evidence type="ECO:0000313" key="2">
    <source>
        <dbReference type="EMBL" id="MFC1431809.1"/>
    </source>
</evidence>
<keyword evidence="1" id="KW-1133">Transmembrane helix</keyword>
<reference evidence="2 3" key="1">
    <citation type="submission" date="2024-09" db="EMBL/GenBank/DDBJ databases">
        <authorList>
            <person name="Lee S.D."/>
        </authorList>
    </citation>
    <scope>NUCLEOTIDE SEQUENCE [LARGE SCALE GENOMIC DNA]</scope>
    <source>
        <strain evidence="2 3">N1-3</strain>
    </source>
</reference>
<accession>A0ABV6X0L8</accession>
<keyword evidence="1" id="KW-0472">Membrane</keyword>
<protein>
    <submittedName>
        <fullName evidence="2">Uncharacterized protein</fullName>
    </submittedName>
</protein>
<sequence>MDQSDGDIVQVTLVLVTDVESSPEETERLNRRLRVELGQIDLESLATLPGGRVPDGAKATDPVTVGAILVGLSASGGVLSALVVLLGDWLERQSRRHRISVTIDGDTLELERASAEEQRDVVAAFLRRHPVS</sequence>
<dbReference type="Pfam" id="PF19953">
    <property type="entry name" value="EACC1"/>
    <property type="match status" value="1"/>
</dbReference>
<keyword evidence="1" id="KW-0812">Transmembrane</keyword>
<feature type="transmembrane region" description="Helical" evidence="1">
    <location>
        <begin position="65"/>
        <end position="90"/>
    </location>
</feature>
<dbReference type="EMBL" id="JBHEZY010000004">
    <property type="protein sequence ID" value="MFC1431809.1"/>
    <property type="molecule type" value="Genomic_DNA"/>
</dbReference>
<dbReference type="InterPro" id="IPR045428">
    <property type="entry name" value="EACC1"/>
</dbReference>
<name>A0ABV6X0L8_9ACTN</name>
<gene>
    <name evidence="2" type="ORF">ACEZDB_14255</name>
</gene>
<comment type="caution">
    <text evidence="2">The sequence shown here is derived from an EMBL/GenBank/DDBJ whole genome shotgun (WGS) entry which is preliminary data.</text>
</comment>
<dbReference type="Proteomes" id="UP001592530">
    <property type="component" value="Unassembled WGS sequence"/>
</dbReference>
<organism evidence="2 3">
    <name type="scientific">Streptacidiphilus alkalitolerans</name>
    <dbReference type="NCBI Taxonomy" id="3342712"/>
    <lineage>
        <taxon>Bacteria</taxon>
        <taxon>Bacillati</taxon>
        <taxon>Actinomycetota</taxon>
        <taxon>Actinomycetes</taxon>
        <taxon>Kitasatosporales</taxon>
        <taxon>Streptomycetaceae</taxon>
        <taxon>Streptacidiphilus</taxon>
    </lineage>
</organism>
<evidence type="ECO:0000313" key="3">
    <source>
        <dbReference type="Proteomes" id="UP001592530"/>
    </source>
</evidence>
<dbReference type="RefSeq" id="WP_380552865.1">
    <property type="nucleotide sequence ID" value="NZ_JBHEZY010000004.1"/>
</dbReference>
<evidence type="ECO:0000256" key="1">
    <source>
        <dbReference type="SAM" id="Phobius"/>
    </source>
</evidence>
<proteinExistence type="predicted"/>